<dbReference type="EMBL" id="RBNJ01000217">
    <property type="protein sequence ID" value="RUS35112.1"/>
    <property type="molecule type" value="Genomic_DNA"/>
</dbReference>
<dbReference type="Pfam" id="PF00443">
    <property type="entry name" value="UCH"/>
    <property type="match status" value="1"/>
</dbReference>
<gene>
    <name evidence="2" type="ORF">BC938DRAFT_475759</name>
</gene>
<dbReference type="Gene3D" id="3.90.70.10">
    <property type="entry name" value="Cysteine proteinases"/>
    <property type="match status" value="1"/>
</dbReference>
<proteinExistence type="predicted"/>
<accession>A0A433QZA7</accession>
<dbReference type="Proteomes" id="UP000274822">
    <property type="component" value="Unassembled WGS sequence"/>
</dbReference>
<name>A0A433QZA7_9FUNG</name>
<reference evidence="2 3" key="1">
    <citation type="journal article" date="2018" name="New Phytol.">
        <title>Phylogenomics of Endogonaceae and evolution of mycorrhizas within Mucoromycota.</title>
        <authorList>
            <person name="Chang Y."/>
            <person name="Desiro A."/>
            <person name="Na H."/>
            <person name="Sandor L."/>
            <person name="Lipzen A."/>
            <person name="Clum A."/>
            <person name="Barry K."/>
            <person name="Grigoriev I.V."/>
            <person name="Martin F.M."/>
            <person name="Stajich J.E."/>
            <person name="Smith M.E."/>
            <person name="Bonito G."/>
            <person name="Spatafora J.W."/>
        </authorList>
    </citation>
    <scope>NUCLEOTIDE SEQUENCE [LARGE SCALE GENOMIC DNA]</scope>
    <source>
        <strain evidence="2 3">AD002</strain>
    </source>
</reference>
<comment type="caution">
    <text evidence="2">The sequence shown here is derived from an EMBL/GenBank/DDBJ whole genome shotgun (WGS) entry which is preliminary data.</text>
</comment>
<dbReference type="InterPro" id="IPR038765">
    <property type="entry name" value="Papain-like_cys_pep_sf"/>
</dbReference>
<organism evidence="2 3">
    <name type="scientific">Jimgerdemannia flammicorona</name>
    <dbReference type="NCBI Taxonomy" id="994334"/>
    <lineage>
        <taxon>Eukaryota</taxon>
        <taxon>Fungi</taxon>
        <taxon>Fungi incertae sedis</taxon>
        <taxon>Mucoromycota</taxon>
        <taxon>Mucoromycotina</taxon>
        <taxon>Endogonomycetes</taxon>
        <taxon>Endogonales</taxon>
        <taxon>Endogonaceae</taxon>
        <taxon>Jimgerdemannia</taxon>
    </lineage>
</organism>
<dbReference type="GO" id="GO:0016579">
    <property type="term" value="P:protein deubiquitination"/>
    <property type="evidence" value="ECO:0007669"/>
    <property type="project" value="InterPro"/>
</dbReference>
<evidence type="ECO:0000313" key="2">
    <source>
        <dbReference type="EMBL" id="RUS35112.1"/>
    </source>
</evidence>
<dbReference type="InterPro" id="IPR001394">
    <property type="entry name" value="Peptidase_C19_UCH"/>
</dbReference>
<dbReference type="AlphaFoldDB" id="A0A433QZA7"/>
<dbReference type="GO" id="GO:0004843">
    <property type="term" value="F:cysteine-type deubiquitinase activity"/>
    <property type="evidence" value="ECO:0007669"/>
    <property type="project" value="InterPro"/>
</dbReference>
<keyword evidence="3" id="KW-1185">Reference proteome</keyword>
<dbReference type="SUPFAM" id="SSF54001">
    <property type="entry name" value="Cysteine proteinases"/>
    <property type="match status" value="1"/>
</dbReference>
<evidence type="ECO:0000259" key="1">
    <source>
        <dbReference type="Pfam" id="PF00443"/>
    </source>
</evidence>
<protein>
    <recommendedName>
        <fullName evidence="1">Peptidase C19 ubiquitin carboxyl-terminal hydrolase domain-containing protein</fullName>
    </recommendedName>
</protein>
<sequence length="138" mass="15870">YFAFLKPEKNNKWFKYDDERVTPVTNREVFEENYGGEAPNAEVEANKSFTSAYALVYIRESDVDEMLASMSPGDIPPHITMIAIKDKMGDGSTLQLYLDVADNPANDQLWPPHAYSMVFLKYFDPKTQKVEFVELFIL</sequence>
<evidence type="ECO:0000313" key="3">
    <source>
        <dbReference type="Proteomes" id="UP000274822"/>
    </source>
</evidence>
<feature type="domain" description="Peptidase C19 ubiquitin carboxyl-terminal hydrolase" evidence="1">
    <location>
        <begin position="1"/>
        <end position="57"/>
    </location>
</feature>
<feature type="non-terminal residue" evidence="2">
    <location>
        <position position="1"/>
    </location>
</feature>